<dbReference type="GO" id="GO:0005886">
    <property type="term" value="C:plasma membrane"/>
    <property type="evidence" value="ECO:0007669"/>
    <property type="project" value="UniProtKB-SubCell"/>
</dbReference>
<dbReference type="Proteomes" id="UP000245880">
    <property type="component" value="Unassembled WGS sequence"/>
</dbReference>
<evidence type="ECO:0000256" key="4">
    <source>
        <dbReference type="ARBA" id="ARBA00022679"/>
    </source>
</evidence>
<evidence type="ECO:0000313" key="9">
    <source>
        <dbReference type="Proteomes" id="UP000245880"/>
    </source>
</evidence>
<dbReference type="PANTHER" id="PTHR30606">
    <property type="entry name" value="LIPID A BIOSYNTHESIS LAUROYL ACYLTRANSFERASE"/>
    <property type="match status" value="1"/>
</dbReference>
<organism evidence="8 9">
    <name type="scientific">Dyadobacter jejuensis</name>
    <dbReference type="NCBI Taxonomy" id="1082580"/>
    <lineage>
        <taxon>Bacteria</taxon>
        <taxon>Pseudomonadati</taxon>
        <taxon>Bacteroidota</taxon>
        <taxon>Cytophagia</taxon>
        <taxon>Cytophagales</taxon>
        <taxon>Spirosomataceae</taxon>
        <taxon>Dyadobacter</taxon>
    </lineage>
</organism>
<reference evidence="8 9" key="1">
    <citation type="submission" date="2018-03" db="EMBL/GenBank/DDBJ databases">
        <title>Genomic Encyclopedia of Archaeal and Bacterial Type Strains, Phase II (KMG-II): from individual species to whole genera.</title>
        <authorList>
            <person name="Goeker M."/>
        </authorList>
    </citation>
    <scope>NUCLEOTIDE SEQUENCE [LARGE SCALE GENOMIC DNA]</scope>
    <source>
        <strain evidence="8 9">DSM 100346</strain>
    </source>
</reference>
<keyword evidence="4 8" id="KW-0808">Transferase</keyword>
<evidence type="ECO:0000256" key="3">
    <source>
        <dbReference type="ARBA" id="ARBA00022519"/>
    </source>
</evidence>
<evidence type="ECO:0000256" key="5">
    <source>
        <dbReference type="ARBA" id="ARBA00023136"/>
    </source>
</evidence>
<name>A0A316AM91_9BACT</name>
<dbReference type="OrthoDB" id="9808633at2"/>
<dbReference type="PANTHER" id="PTHR30606:SF10">
    <property type="entry name" value="PHOSPHATIDYLINOSITOL MANNOSIDE ACYLTRANSFERASE"/>
    <property type="match status" value="1"/>
</dbReference>
<sequence length="290" mass="33818">MSRWDGKTKGFLAGYQIFLFFIQHTKLSVVYALLRMVTYYYYVFARKPRRAIEGFYREFLQYSSGEARKLARTNFYIFGQIMVDRAAFLLNKTKHFKHIFQNEEYLRDMLAAGKGGILLSAHVGNWETAGNLLEGRITPMIHIVMLDAEVESIKRFMKQRTGGPKFQLIPIKDDLSHVISIRNALLKNEFVAIHADRYLEGAKCIEMDFLASKARFPLGPFLIASKFQAPVTFVFANKNGPYHYHLSASPPIYQQMKPEEIAKLYVQTLEEKVQAYPEQWFNYFEYRVND</sequence>
<comment type="subcellular location">
    <subcellularLocation>
        <location evidence="1">Cell inner membrane</location>
    </subcellularLocation>
</comment>
<dbReference type="RefSeq" id="WP_109674388.1">
    <property type="nucleotide sequence ID" value="NZ_QGDT01000004.1"/>
</dbReference>
<accession>A0A316AM91</accession>
<evidence type="ECO:0000256" key="6">
    <source>
        <dbReference type="ARBA" id="ARBA00023315"/>
    </source>
</evidence>
<dbReference type="InterPro" id="IPR004960">
    <property type="entry name" value="LipA_acyltrans"/>
</dbReference>
<protein>
    <submittedName>
        <fullName evidence="8">Putative LPLAT superfamily acyltransferase</fullName>
    </submittedName>
</protein>
<keyword evidence="3" id="KW-0997">Cell inner membrane</keyword>
<dbReference type="GO" id="GO:0009247">
    <property type="term" value="P:glycolipid biosynthetic process"/>
    <property type="evidence" value="ECO:0007669"/>
    <property type="project" value="UniProtKB-ARBA"/>
</dbReference>
<keyword evidence="5 7" id="KW-0472">Membrane</keyword>
<dbReference type="CDD" id="cd07984">
    <property type="entry name" value="LPLAT_LABLAT-like"/>
    <property type="match status" value="1"/>
</dbReference>
<proteinExistence type="predicted"/>
<dbReference type="Pfam" id="PF03279">
    <property type="entry name" value="Lip_A_acyltrans"/>
    <property type="match status" value="1"/>
</dbReference>
<keyword evidence="2" id="KW-1003">Cell membrane</keyword>
<feature type="transmembrane region" description="Helical" evidence="7">
    <location>
        <begin position="20"/>
        <end position="42"/>
    </location>
</feature>
<evidence type="ECO:0000256" key="2">
    <source>
        <dbReference type="ARBA" id="ARBA00022475"/>
    </source>
</evidence>
<keyword evidence="9" id="KW-1185">Reference proteome</keyword>
<dbReference type="EMBL" id="QGDT01000004">
    <property type="protein sequence ID" value="PWJ58558.1"/>
    <property type="molecule type" value="Genomic_DNA"/>
</dbReference>
<keyword evidence="6 8" id="KW-0012">Acyltransferase</keyword>
<comment type="caution">
    <text evidence="8">The sequence shown here is derived from an EMBL/GenBank/DDBJ whole genome shotgun (WGS) entry which is preliminary data.</text>
</comment>
<keyword evidence="7" id="KW-0812">Transmembrane</keyword>
<dbReference type="AlphaFoldDB" id="A0A316AM91"/>
<evidence type="ECO:0000256" key="7">
    <source>
        <dbReference type="SAM" id="Phobius"/>
    </source>
</evidence>
<evidence type="ECO:0000313" key="8">
    <source>
        <dbReference type="EMBL" id="PWJ58558.1"/>
    </source>
</evidence>
<dbReference type="GO" id="GO:0016746">
    <property type="term" value="F:acyltransferase activity"/>
    <property type="evidence" value="ECO:0007669"/>
    <property type="project" value="UniProtKB-KW"/>
</dbReference>
<gene>
    <name evidence="8" type="ORF">CLV98_104418</name>
</gene>
<keyword evidence="7" id="KW-1133">Transmembrane helix</keyword>
<evidence type="ECO:0000256" key="1">
    <source>
        <dbReference type="ARBA" id="ARBA00004533"/>
    </source>
</evidence>